<protein>
    <submittedName>
        <fullName evidence="1">Uncharacterized protein</fullName>
    </submittedName>
</protein>
<dbReference type="Proteomes" id="UP000001283">
    <property type="component" value="Chromosome"/>
</dbReference>
<dbReference type="AlphaFoldDB" id="A0A8D3X3Z7"/>
<accession>A0A8D3X3Z7</accession>
<reference evidence="1 2" key="1">
    <citation type="journal article" date="2011" name="J. Bacteriol.">
        <title>Complete genome sequence of the industrial strain Bacillus megaterium WSH-002.</title>
        <authorList>
            <person name="Liu L."/>
            <person name="Li Y."/>
            <person name="Zhang J."/>
            <person name="Zou W."/>
            <person name="Zhou Z."/>
            <person name="Liu J."/>
            <person name="Li X."/>
            <person name="Wang L."/>
            <person name="Chen J."/>
        </authorList>
    </citation>
    <scope>NUCLEOTIDE SEQUENCE [LARGE SCALE GENOMIC DNA]</scope>
    <source>
        <strain evidence="1 2">WSH-002</strain>
    </source>
</reference>
<evidence type="ECO:0000313" key="2">
    <source>
        <dbReference type="Proteomes" id="UP000001283"/>
    </source>
</evidence>
<sequence length="41" mass="4987">MRVVDEIIVGKEILSRWLTILEEIVTRYLEKETIEHNYPTR</sequence>
<gene>
    <name evidence="1" type="ORF">BMWSH_5055</name>
</gene>
<organism evidence="1 2">
    <name type="scientific">Priestia megaterium (strain WSH-002)</name>
    <name type="common">Bacillus megaterium</name>
    <dbReference type="NCBI Taxonomy" id="1006007"/>
    <lineage>
        <taxon>Bacteria</taxon>
        <taxon>Bacillati</taxon>
        <taxon>Bacillota</taxon>
        <taxon>Bacilli</taxon>
        <taxon>Bacillales</taxon>
        <taxon>Bacillaceae</taxon>
        <taxon>Priestia</taxon>
    </lineage>
</organism>
<evidence type="ECO:0000313" key="1">
    <source>
        <dbReference type="EMBL" id="AEN91933.1"/>
    </source>
</evidence>
<proteinExistence type="predicted"/>
<dbReference type="KEGG" id="bmh:BMWSH_5055"/>
<name>A0A8D3X3Z7_PRIMW</name>
<dbReference type="EMBL" id="CP003017">
    <property type="protein sequence ID" value="AEN91933.1"/>
    <property type="molecule type" value="Genomic_DNA"/>
</dbReference>